<protein>
    <submittedName>
        <fullName evidence="1">Uncharacterized protein</fullName>
    </submittedName>
</protein>
<keyword evidence="2" id="KW-1185">Reference proteome</keyword>
<evidence type="ECO:0000313" key="2">
    <source>
        <dbReference type="Proteomes" id="UP001165960"/>
    </source>
</evidence>
<organism evidence="1 2">
    <name type="scientific">Entomophthora muscae</name>
    <dbReference type="NCBI Taxonomy" id="34485"/>
    <lineage>
        <taxon>Eukaryota</taxon>
        <taxon>Fungi</taxon>
        <taxon>Fungi incertae sedis</taxon>
        <taxon>Zoopagomycota</taxon>
        <taxon>Entomophthoromycotina</taxon>
        <taxon>Entomophthoromycetes</taxon>
        <taxon>Entomophthorales</taxon>
        <taxon>Entomophthoraceae</taxon>
        <taxon>Entomophthora</taxon>
    </lineage>
</organism>
<evidence type="ECO:0000313" key="1">
    <source>
        <dbReference type="EMBL" id="KAJ9054748.1"/>
    </source>
</evidence>
<accession>A0ACC2RXL1</accession>
<proteinExistence type="predicted"/>
<sequence>MCSDLINLGSLKNMPIPAQLGYFIEILRTSCNLLNLANESQYENPEPDNELLKMECSLGCILIDIIDILPPSTHVMISSNEQFRSTVLFLSSVNPISNSLLESMIHCIRVISPPATSCLESIFKNTQYATPSSLSILLKYTVNVSNLFPSPISYAVLAQDPLFQFKDITGKQS</sequence>
<comment type="caution">
    <text evidence="1">The sequence shown here is derived from an EMBL/GenBank/DDBJ whole genome shotgun (WGS) entry which is preliminary data.</text>
</comment>
<name>A0ACC2RXL1_9FUNG</name>
<dbReference type="Proteomes" id="UP001165960">
    <property type="component" value="Unassembled WGS sequence"/>
</dbReference>
<gene>
    <name evidence="1" type="ORF">DSO57_1010835</name>
</gene>
<dbReference type="EMBL" id="QTSX02006426">
    <property type="protein sequence ID" value="KAJ9054748.1"/>
    <property type="molecule type" value="Genomic_DNA"/>
</dbReference>
<reference evidence="1" key="1">
    <citation type="submission" date="2022-04" db="EMBL/GenBank/DDBJ databases">
        <title>Genome of the entomopathogenic fungus Entomophthora muscae.</title>
        <authorList>
            <person name="Elya C."/>
            <person name="Lovett B.R."/>
            <person name="Lee E."/>
            <person name="Macias A.M."/>
            <person name="Hajek A.E."/>
            <person name="De Bivort B.L."/>
            <person name="Kasson M.T."/>
            <person name="De Fine Licht H.H."/>
            <person name="Stajich J.E."/>
        </authorList>
    </citation>
    <scope>NUCLEOTIDE SEQUENCE</scope>
    <source>
        <strain evidence="1">Berkeley</strain>
    </source>
</reference>